<dbReference type="PROSITE" id="PS00072">
    <property type="entry name" value="ACYL_COA_DH_1"/>
    <property type="match status" value="1"/>
</dbReference>
<dbReference type="FunFam" id="2.40.110.10:FF:000009">
    <property type="entry name" value="Acyl-CoA dehydrogenase"/>
    <property type="match status" value="1"/>
</dbReference>
<dbReference type="SUPFAM" id="SSF47203">
    <property type="entry name" value="Acyl-CoA dehydrogenase C-terminal domain-like"/>
    <property type="match status" value="1"/>
</dbReference>
<proteinExistence type="inferred from homology"/>
<dbReference type="InterPro" id="IPR046373">
    <property type="entry name" value="Acyl-CoA_Oxase/DH_mid-dom_sf"/>
</dbReference>
<dbReference type="RefSeq" id="WP_099697934.1">
    <property type="nucleotide sequence ID" value="NZ_NOVD01000013.1"/>
</dbReference>
<accession>A0A2A5J903</accession>
<dbReference type="InterPro" id="IPR009100">
    <property type="entry name" value="AcylCoA_DH/oxidase_NM_dom_sf"/>
</dbReference>
<comment type="caution">
    <text evidence="10">The sequence shown here is derived from an EMBL/GenBank/DDBJ whole genome shotgun (WGS) entry which is preliminary data.</text>
</comment>
<evidence type="ECO:0000259" key="7">
    <source>
        <dbReference type="Pfam" id="PF00441"/>
    </source>
</evidence>
<dbReference type="InterPro" id="IPR037069">
    <property type="entry name" value="AcylCoA_DH/ox_N_sf"/>
</dbReference>
<dbReference type="InterPro" id="IPR006091">
    <property type="entry name" value="Acyl-CoA_Oxase/DH_mid-dom"/>
</dbReference>
<evidence type="ECO:0000256" key="1">
    <source>
        <dbReference type="ARBA" id="ARBA00001974"/>
    </source>
</evidence>
<dbReference type="Gene3D" id="1.10.540.10">
    <property type="entry name" value="Acyl-CoA dehydrogenase/oxidase, N-terminal domain"/>
    <property type="match status" value="1"/>
</dbReference>
<reference evidence="10 11" key="1">
    <citation type="submission" date="2017-07" db="EMBL/GenBank/DDBJ databases">
        <title>Draft sequence of Rhodococcus enclensis 23b-28.</title>
        <authorList>
            <person name="Besaury L."/>
            <person name="Sancelme M."/>
            <person name="Amato P."/>
            <person name="Lallement A."/>
            <person name="Delort A.-M."/>
        </authorList>
    </citation>
    <scope>NUCLEOTIDE SEQUENCE [LARGE SCALE GENOMIC DNA]</scope>
    <source>
        <strain evidence="10 11">23b-28</strain>
    </source>
</reference>
<name>A0A2A5J903_RHOSG</name>
<feature type="domain" description="Acyl-CoA dehydrogenase/oxidase N-terminal" evidence="9">
    <location>
        <begin position="8"/>
        <end position="118"/>
    </location>
</feature>
<feature type="domain" description="Acyl-CoA dehydrogenase/oxidase C-terminal" evidence="7">
    <location>
        <begin position="230"/>
        <end position="371"/>
    </location>
</feature>
<dbReference type="InterPro" id="IPR036250">
    <property type="entry name" value="AcylCo_DH-like_C"/>
</dbReference>
<dbReference type="Proteomes" id="UP000230886">
    <property type="component" value="Unassembled WGS sequence"/>
</dbReference>
<dbReference type="Gene3D" id="1.20.140.10">
    <property type="entry name" value="Butyryl-CoA Dehydrogenase, subunit A, domain 3"/>
    <property type="match status" value="1"/>
</dbReference>
<evidence type="ECO:0000259" key="8">
    <source>
        <dbReference type="Pfam" id="PF02770"/>
    </source>
</evidence>
<dbReference type="EMBL" id="NOVD01000013">
    <property type="protein sequence ID" value="PCK25842.1"/>
    <property type="molecule type" value="Genomic_DNA"/>
</dbReference>
<keyword evidence="3 6" id="KW-0285">Flavoprotein</keyword>
<evidence type="ECO:0000313" key="10">
    <source>
        <dbReference type="EMBL" id="PCK25842.1"/>
    </source>
</evidence>
<evidence type="ECO:0000256" key="3">
    <source>
        <dbReference type="ARBA" id="ARBA00022630"/>
    </source>
</evidence>
<dbReference type="PANTHER" id="PTHR43884">
    <property type="entry name" value="ACYL-COA DEHYDROGENASE"/>
    <property type="match status" value="1"/>
</dbReference>
<dbReference type="InterPro" id="IPR013786">
    <property type="entry name" value="AcylCoA_DH/ox_N"/>
</dbReference>
<evidence type="ECO:0000313" key="11">
    <source>
        <dbReference type="Proteomes" id="UP000230886"/>
    </source>
</evidence>
<evidence type="ECO:0000256" key="4">
    <source>
        <dbReference type="ARBA" id="ARBA00022827"/>
    </source>
</evidence>
<dbReference type="PANTHER" id="PTHR43884:SF12">
    <property type="entry name" value="ISOVALERYL-COA DEHYDROGENASE, MITOCHONDRIAL-RELATED"/>
    <property type="match status" value="1"/>
</dbReference>
<keyword evidence="4 6" id="KW-0274">FAD</keyword>
<feature type="domain" description="Acyl-CoA oxidase/dehydrogenase middle" evidence="8">
    <location>
        <begin position="123"/>
        <end position="218"/>
    </location>
</feature>
<evidence type="ECO:0000256" key="6">
    <source>
        <dbReference type="RuleBase" id="RU362125"/>
    </source>
</evidence>
<comment type="similarity">
    <text evidence="2 6">Belongs to the acyl-CoA dehydrogenase family.</text>
</comment>
<organism evidence="10 11">
    <name type="scientific">Rhodococcus qingshengii</name>
    <dbReference type="NCBI Taxonomy" id="334542"/>
    <lineage>
        <taxon>Bacteria</taxon>
        <taxon>Bacillati</taxon>
        <taxon>Actinomycetota</taxon>
        <taxon>Actinomycetes</taxon>
        <taxon>Mycobacteriales</taxon>
        <taxon>Nocardiaceae</taxon>
        <taxon>Rhodococcus</taxon>
        <taxon>Rhodococcus erythropolis group</taxon>
    </lineage>
</organism>
<dbReference type="Pfam" id="PF02771">
    <property type="entry name" value="Acyl-CoA_dh_N"/>
    <property type="match status" value="1"/>
</dbReference>
<dbReference type="Gene3D" id="2.40.110.10">
    <property type="entry name" value="Butyryl-CoA Dehydrogenase, subunit A, domain 2"/>
    <property type="match status" value="1"/>
</dbReference>
<dbReference type="GO" id="GO:0003995">
    <property type="term" value="F:acyl-CoA dehydrogenase activity"/>
    <property type="evidence" value="ECO:0007669"/>
    <property type="project" value="InterPro"/>
</dbReference>
<evidence type="ECO:0000256" key="5">
    <source>
        <dbReference type="ARBA" id="ARBA00023002"/>
    </source>
</evidence>
<gene>
    <name evidence="10" type="ORF">CHR55_19040</name>
</gene>
<dbReference type="AlphaFoldDB" id="A0A2A5J903"/>
<sequence length="373" mass="40110">MRRIIFDEGHELFRETVRKFLLEEVTPEYADWERVGRPPREFWKRAAEVGILGIGVPPALGGMRGSTFRHSAIVSEEAQKLGLALGGVRVHTDICLPYFLHFANAEQKSRWVPRLTGGDAVVALALSEPGAGSDMKSMTTKAVRDGDDYIVNGTKTFISNGAGADLVVLAVKTDPSAGRKGISLLVVETDTPGYECGRSLAKLGLKAQDLAELSFTDMRVPVSNLLGEENEGFTYLTSNLAQERLSIAVSSQAAAVAALSETVAQLAGKRIGQRAKFELATSATDIRAGQTLVDQAIQDLEANMLTGADAALAKLYCTELQGRVLATCVRILGPDHYRRSSIVGRGYLDGRVTRIFGGSSEIMKVIVAQDLGV</sequence>
<evidence type="ECO:0000259" key="9">
    <source>
        <dbReference type="Pfam" id="PF02771"/>
    </source>
</evidence>
<comment type="cofactor">
    <cofactor evidence="1 6">
        <name>FAD</name>
        <dbReference type="ChEBI" id="CHEBI:57692"/>
    </cofactor>
</comment>
<dbReference type="GO" id="GO:0050660">
    <property type="term" value="F:flavin adenine dinucleotide binding"/>
    <property type="evidence" value="ECO:0007669"/>
    <property type="project" value="InterPro"/>
</dbReference>
<dbReference type="InterPro" id="IPR006089">
    <property type="entry name" value="Acyl-CoA_DH_CS"/>
</dbReference>
<dbReference type="Pfam" id="PF02770">
    <property type="entry name" value="Acyl-CoA_dh_M"/>
    <property type="match status" value="1"/>
</dbReference>
<keyword evidence="5 6" id="KW-0560">Oxidoreductase</keyword>
<protein>
    <submittedName>
        <fullName evidence="10">Acyl-CoA dehydrogenase</fullName>
    </submittedName>
</protein>
<dbReference type="Pfam" id="PF00441">
    <property type="entry name" value="Acyl-CoA_dh_1"/>
    <property type="match status" value="1"/>
</dbReference>
<dbReference type="InterPro" id="IPR009075">
    <property type="entry name" value="AcylCo_DH/oxidase_C"/>
</dbReference>
<dbReference type="SUPFAM" id="SSF56645">
    <property type="entry name" value="Acyl-CoA dehydrogenase NM domain-like"/>
    <property type="match status" value="1"/>
</dbReference>
<evidence type="ECO:0000256" key="2">
    <source>
        <dbReference type="ARBA" id="ARBA00009347"/>
    </source>
</evidence>